<name>A0A2P6AT46_9GAMM</name>
<dbReference type="PANTHER" id="PTHR43156:SF2">
    <property type="entry name" value="STAGE II SPORULATION PROTEIN E"/>
    <property type="match status" value="1"/>
</dbReference>
<keyword evidence="3" id="KW-0175">Coiled coil</keyword>
<dbReference type="InterPro" id="IPR052016">
    <property type="entry name" value="Bact_Sigma-Reg"/>
</dbReference>
<feature type="coiled-coil region" evidence="3">
    <location>
        <begin position="125"/>
        <end position="156"/>
    </location>
</feature>
<dbReference type="InterPro" id="IPR001932">
    <property type="entry name" value="PPM-type_phosphatase-like_dom"/>
</dbReference>
<dbReference type="InterPro" id="IPR011006">
    <property type="entry name" value="CheY-like_superfamily"/>
</dbReference>
<evidence type="ECO:0000256" key="2">
    <source>
        <dbReference type="PROSITE-ProRule" id="PRU00169"/>
    </source>
</evidence>
<dbReference type="PANTHER" id="PTHR43156">
    <property type="entry name" value="STAGE II SPORULATION PROTEIN E-RELATED"/>
    <property type="match status" value="1"/>
</dbReference>
<dbReference type="GO" id="GO:0000160">
    <property type="term" value="P:phosphorelay signal transduction system"/>
    <property type="evidence" value="ECO:0007669"/>
    <property type="project" value="InterPro"/>
</dbReference>
<evidence type="ECO:0000313" key="5">
    <source>
        <dbReference type="EMBL" id="PQA45328.1"/>
    </source>
</evidence>
<dbReference type="RefSeq" id="WP_105191860.1">
    <property type="nucleotide sequence ID" value="NZ_PTQZ01000076.1"/>
</dbReference>
<keyword evidence="6" id="KW-1185">Reference proteome</keyword>
<evidence type="ECO:0000259" key="4">
    <source>
        <dbReference type="PROSITE" id="PS50110"/>
    </source>
</evidence>
<sequence>MNAATPGPILVIDAEQSVARRLNDWLRADGFEVVVADGADSGFAVARDIRPALVLGELGLTLASGSQLLRSLLHELPDTSVIVVTETASLDEAVTALQEGASDFLIKSLLNEDILRVSVQRAMERRNLRLENRHYREMLEQTNERLQHSLQLLEHDQRAGRQVQNRLLPPTPHESNGLTLCHFTLPSLYLSGDFVDYFSLGPGRTAFYLADVSGHGASSAFVTVFLKALTNRIRRQFEKRTKVSTLSPGRMLQTMNDELRELGTGKHLAVFFGVIDTNADVLNYAIAAHYPPPMLYQDGEVTQLPGQGLPLGLFPEARFDEHQVSLSRRFSLLALSDGILEVLPAGELAAKEAVLRAEAAAAGGELDVLVERLGLQEVRDVPDDIALLMIKRDE</sequence>
<keyword evidence="1" id="KW-0378">Hydrolase</keyword>
<dbReference type="Gene3D" id="3.40.50.2300">
    <property type="match status" value="1"/>
</dbReference>
<dbReference type="SUPFAM" id="SSF52172">
    <property type="entry name" value="CheY-like"/>
    <property type="match status" value="1"/>
</dbReference>
<dbReference type="OrthoDB" id="6399952at2"/>
<reference evidence="6" key="1">
    <citation type="submission" date="2018-02" db="EMBL/GenBank/DDBJ databases">
        <title>Genome sequencing of Solimonas sp. HR-BB.</title>
        <authorList>
            <person name="Lee Y."/>
            <person name="Jeon C.O."/>
        </authorList>
    </citation>
    <scope>NUCLEOTIDE SEQUENCE [LARGE SCALE GENOMIC DNA]</scope>
    <source>
        <strain evidence="6">HR-E</strain>
    </source>
</reference>
<dbReference type="GO" id="GO:0016791">
    <property type="term" value="F:phosphatase activity"/>
    <property type="evidence" value="ECO:0007669"/>
    <property type="project" value="TreeGrafter"/>
</dbReference>
<proteinExistence type="predicted"/>
<dbReference type="PROSITE" id="PS50110">
    <property type="entry name" value="RESPONSE_REGULATORY"/>
    <property type="match status" value="1"/>
</dbReference>
<comment type="caution">
    <text evidence="2">Lacks conserved residue(s) required for the propagation of feature annotation.</text>
</comment>
<accession>A0A2P6AT46</accession>
<dbReference type="InterPro" id="IPR036457">
    <property type="entry name" value="PPM-type-like_dom_sf"/>
</dbReference>
<dbReference type="Gene3D" id="1.20.5.390">
    <property type="entry name" value="L1 transposable element, trimerization domain"/>
    <property type="match status" value="1"/>
</dbReference>
<dbReference type="AlphaFoldDB" id="A0A2P6AT46"/>
<feature type="domain" description="Response regulatory" evidence="4">
    <location>
        <begin position="8"/>
        <end position="122"/>
    </location>
</feature>
<dbReference type="SMART" id="SM00331">
    <property type="entry name" value="PP2C_SIG"/>
    <property type="match status" value="1"/>
</dbReference>
<comment type="caution">
    <text evidence="5">The sequence shown here is derived from an EMBL/GenBank/DDBJ whole genome shotgun (WGS) entry which is preliminary data.</text>
</comment>
<dbReference type="Gene3D" id="3.60.40.10">
    <property type="entry name" value="PPM-type phosphatase domain"/>
    <property type="match status" value="1"/>
</dbReference>
<dbReference type="SMART" id="SM00448">
    <property type="entry name" value="REC"/>
    <property type="match status" value="1"/>
</dbReference>
<dbReference type="InterPro" id="IPR001789">
    <property type="entry name" value="Sig_transdc_resp-reg_receiver"/>
</dbReference>
<dbReference type="Proteomes" id="UP000243900">
    <property type="component" value="Unassembled WGS sequence"/>
</dbReference>
<evidence type="ECO:0000313" key="6">
    <source>
        <dbReference type="Proteomes" id="UP000243900"/>
    </source>
</evidence>
<evidence type="ECO:0000256" key="3">
    <source>
        <dbReference type="SAM" id="Coils"/>
    </source>
</evidence>
<protein>
    <submittedName>
        <fullName evidence="5">Fused response regulator/phosphatase</fullName>
    </submittedName>
</protein>
<organism evidence="5 6">
    <name type="scientific">Amnimonas aquatica</name>
    <dbReference type="NCBI Taxonomy" id="2094561"/>
    <lineage>
        <taxon>Bacteria</taxon>
        <taxon>Pseudomonadati</taxon>
        <taxon>Pseudomonadota</taxon>
        <taxon>Gammaproteobacteria</taxon>
        <taxon>Moraxellales</taxon>
        <taxon>Moraxellaceae</taxon>
        <taxon>Amnimonas</taxon>
    </lineage>
</organism>
<dbReference type="Pfam" id="PF00072">
    <property type="entry name" value="Response_reg"/>
    <property type="match status" value="1"/>
</dbReference>
<evidence type="ECO:0000256" key="1">
    <source>
        <dbReference type="ARBA" id="ARBA00022801"/>
    </source>
</evidence>
<dbReference type="Pfam" id="PF07228">
    <property type="entry name" value="SpoIIE"/>
    <property type="match status" value="1"/>
</dbReference>
<dbReference type="EMBL" id="PTQZ01000076">
    <property type="protein sequence ID" value="PQA45328.1"/>
    <property type="molecule type" value="Genomic_DNA"/>
</dbReference>
<gene>
    <name evidence="5" type="ORF">C5O18_04565</name>
</gene>